<accession>A0A8J3FL64</accession>
<name>A0A8J3FL64_9FLAO</name>
<reference evidence="1" key="1">
    <citation type="journal article" date="2014" name="Int. J. Syst. Evol. Microbiol.">
        <title>Complete genome sequence of Corynebacterium casei LMG S-19264T (=DSM 44701T), isolated from a smear-ripened cheese.</title>
        <authorList>
            <consortium name="US DOE Joint Genome Institute (JGI-PGF)"/>
            <person name="Walter F."/>
            <person name="Albersmeier A."/>
            <person name="Kalinowski J."/>
            <person name="Ruckert C."/>
        </authorList>
    </citation>
    <scope>NUCLEOTIDE SEQUENCE</scope>
    <source>
        <strain evidence="1">JCM 12862</strain>
    </source>
</reference>
<gene>
    <name evidence="1" type="ORF">GCM10007962_28460</name>
</gene>
<keyword evidence="2" id="KW-1185">Reference proteome</keyword>
<comment type="caution">
    <text evidence="1">The sequence shown here is derived from an EMBL/GenBank/DDBJ whole genome shotgun (WGS) entry which is preliminary data.</text>
</comment>
<dbReference type="Proteomes" id="UP000612329">
    <property type="component" value="Unassembled WGS sequence"/>
</dbReference>
<protein>
    <submittedName>
        <fullName evidence="1">Uncharacterized protein</fullName>
    </submittedName>
</protein>
<evidence type="ECO:0000313" key="2">
    <source>
        <dbReference type="Proteomes" id="UP000612329"/>
    </source>
</evidence>
<proteinExistence type="predicted"/>
<dbReference type="RefSeq" id="WP_188654362.1">
    <property type="nucleotide sequence ID" value="NZ_BMNR01000007.1"/>
</dbReference>
<sequence>MNYYKGLAIFFGVLTILSMGCEPDDICPESTPTTPSLIIRFYDISIPENKKKVFKFRAQGVGNDNPLTDYNVVSTDSIVLPLKTIGNSTQYKLHKDYTYSDNGTPDDPNDDVIGGNEDIITLNYSTEQVYVSRACGYKTIFKNVTLTIESDGDNWIQSKESLTDNQSVEDETAAHFKLFH</sequence>
<evidence type="ECO:0000313" key="1">
    <source>
        <dbReference type="EMBL" id="GGK32412.1"/>
    </source>
</evidence>
<reference evidence="1" key="2">
    <citation type="submission" date="2020-09" db="EMBL/GenBank/DDBJ databases">
        <authorList>
            <person name="Sun Q."/>
            <person name="Ohkuma M."/>
        </authorList>
    </citation>
    <scope>NUCLEOTIDE SEQUENCE</scope>
    <source>
        <strain evidence="1">JCM 12862</strain>
    </source>
</reference>
<dbReference type="InterPro" id="IPR045607">
    <property type="entry name" value="DUF6452"/>
</dbReference>
<dbReference type="Pfam" id="PF20050">
    <property type="entry name" value="DUF6452"/>
    <property type="match status" value="1"/>
</dbReference>
<dbReference type="EMBL" id="BMNR01000007">
    <property type="protein sequence ID" value="GGK32412.1"/>
    <property type="molecule type" value="Genomic_DNA"/>
</dbReference>
<dbReference type="PROSITE" id="PS51257">
    <property type="entry name" value="PROKAR_LIPOPROTEIN"/>
    <property type="match status" value="1"/>
</dbReference>
<organism evidence="1 2">
    <name type="scientific">Yeosuana aromativorans</name>
    <dbReference type="NCBI Taxonomy" id="288019"/>
    <lineage>
        <taxon>Bacteria</taxon>
        <taxon>Pseudomonadati</taxon>
        <taxon>Bacteroidota</taxon>
        <taxon>Flavobacteriia</taxon>
        <taxon>Flavobacteriales</taxon>
        <taxon>Flavobacteriaceae</taxon>
        <taxon>Yeosuana</taxon>
    </lineage>
</organism>
<dbReference type="AlphaFoldDB" id="A0A8J3FL64"/>